<dbReference type="STRING" id="683960.A0A1E3P6X2"/>
<reference evidence="3 4" key="1">
    <citation type="journal article" date="2016" name="Proc. Natl. Acad. Sci. U.S.A.">
        <title>Comparative genomics of biotechnologically important yeasts.</title>
        <authorList>
            <person name="Riley R."/>
            <person name="Haridas S."/>
            <person name="Wolfe K.H."/>
            <person name="Lopes M.R."/>
            <person name="Hittinger C.T."/>
            <person name="Goeker M."/>
            <person name="Salamov A.A."/>
            <person name="Wisecaver J.H."/>
            <person name="Long T.M."/>
            <person name="Calvey C.H."/>
            <person name="Aerts A.L."/>
            <person name="Barry K.W."/>
            <person name="Choi C."/>
            <person name="Clum A."/>
            <person name="Coughlan A.Y."/>
            <person name="Deshpande S."/>
            <person name="Douglass A.P."/>
            <person name="Hanson S.J."/>
            <person name="Klenk H.-P."/>
            <person name="LaButti K.M."/>
            <person name="Lapidus A."/>
            <person name="Lindquist E.A."/>
            <person name="Lipzen A.M."/>
            <person name="Meier-Kolthoff J.P."/>
            <person name="Ohm R.A."/>
            <person name="Otillar R.P."/>
            <person name="Pangilinan J.L."/>
            <person name="Peng Y."/>
            <person name="Rokas A."/>
            <person name="Rosa C.A."/>
            <person name="Scheuner C."/>
            <person name="Sibirny A.A."/>
            <person name="Slot J.C."/>
            <person name="Stielow J.B."/>
            <person name="Sun H."/>
            <person name="Kurtzman C.P."/>
            <person name="Blackwell M."/>
            <person name="Grigoriev I.V."/>
            <person name="Jeffries T.W."/>
        </authorList>
    </citation>
    <scope>NUCLEOTIDE SEQUENCE [LARGE SCALE GENOMIC DNA]</scope>
    <source>
        <strain evidence="4">ATCC 58044 / CBS 1984 / NCYC 433 / NRRL Y-366-8</strain>
    </source>
</reference>
<feature type="region of interest" description="Disordered" evidence="1">
    <location>
        <begin position="1"/>
        <end position="69"/>
    </location>
</feature>
<dbReference type="Proteomes" id="UP000094112">
    <property type="component" value="Unassembled WGS sequence"/>
</dbReference>
<accession>A0A1E3P6X2</accession>
<sequence>MPKSLQSKGTSTSSTQSSTSSSTSGSSSGSTSSSMPKMSSSSESFKTTGMPKISATASPNSNSTSSSSSYTVTFTPIVPTASNPEIHIETLPSGTTFIAVGSVLGLVFSVLILTRLIMSCVSSRRARKGNMMQNQQQEFDYDPTLFQEKDLKKHTSRASIYSLGSTSTLNVLGSQASMEQMIAPSGRSLRTALMNNNSRASMFISPTEMLVNQHLYSRSQEDHGYSSYDSPIESPSTAAYTTPSLEPARNDQRRPSRPPSVFMEQLFDDEQSINSYEYDSDAHNKV</sequence>
<keyword evidence="2" id="KW-1133">Transmembrane helix</keyword>
<dbReference type="InterPro" id="IPR051009">
    <property type="entry name" value="PRM"/>
</dbReference>
<evidence type="ECO:0000256" key="2">
    <source>
        <dbReference type="SAM" id="Phobius"/>
    </source>
</evidence>
<dbReference type="RefSeq" id="XP_019040373.1">
    <property type="nucleotide sequence ID" value="XM_019184615.1"/>
</dbReference>
<dbReference type="AlphaFoldDB" id="A0A1E3P6X2"/>
<evidence type="ECO:0000313" key="3">
    <source>
        <dbReference type="EMBL" id="ODQ61166.1"/>
    </source>
</evidence>
<feature type="transmembrane region" description="Helical" evidence="2">
    <location>
        <begin position="97"/>
        <end position="118"/>
    </location>
</feature>
<dbReference type="OrthoDB" id="4065319at2759"/>
<proteinExistence type="predicted"/>
<evidence type="ECO:0000313" key="4">
    <source>
        <dbReference type="Proteomes" id="UP000094112"/>
    </source>
</evidence>
<name>A0A1E3P6X2_WICAA</name>
<keyword evidence="2" id="KW-0812">Transmembrane</keyword>
<feature type="region of interest" description="Disordered" evidence="1">
    <location>
        <begin position="221"/>
        <end position="260"/>
    </location>
</feature>
<keyword evidence="2" id="KW-0472">Membrane</keyword>
<dbReference type="PANTHER" id="PTHR36089">
    <property type="entry name" value="CHITIN SYNTHASE 3 COMPLEX PROTEIN CSI2-RELATED"/>
    <property type="match status" value="1"/>
</dbReference>
<keyword evidence="4" id="KW-1185">Reference proteome</keyword>
<dbReference type="GO" id="GO:0005935">
    <property type="term" value="C:cellular bud neck"/>
    <property type="evidence" value="ECO:0007669"/>
    <property type="project" value="TreeGrafter"/>
</dbReference>
<gene>
    <name evidence="3" type="ORF">WICANDRAFT_77814</name>
</gene>
<dbReference type="GO" id="GO:0000324">
    <property type="term" value="C:fungal-type vacuole"/>
    <property type="evidence" value="ECO:0007669"/>
    <property type="project" value="TreeGrafter"/>
</dbReference>
<feature type="compositionally biased region" description="Low complexity" evidence="1">
    <location>
        <begin position="7"/>
        <end position="69"/>
    </location>
</feature>
<protein>
    <submittedName>
        <fullName evidence="3">Uncharacterized protein</fullName>
    </submittedName>
</protein>
<dbReference type="GeneID" id="30201861"/>
<organism evidence="3 4">
    <name type="scientific">Wickerhamomyces anomalus (strain ATCC 58044 / CBS 1984 / NCYC 433 / NRRL Y-366-8)</name>
    <name type="common">Yeast</name>
    <name type="synonym">Hansenula anomala</name>
    <dbReference type="NCBI Taxonomy" id="683960"/>
    <lineage>
        <taxon>Eukaryota</taxon>
        <taxon>Fungi</taxon>
        <taxon>Dikarya</taxon>
        <taxon>Ascomycota</taxon>
        <taxon>Saccharomycotina</taxon>
        <taxon>Saccharomycetes</taxon>
        <taxon>Phaffomycetales</taxon>
        <taxon>Wickerhamomycetaceae</taxon>
        <taxon>Wickerhamomyces</taxon>
    </lineage>
</organism>
<evidence type="ECO:0000256" key="1">
    <source>
        <dbReference type="SAM" id="MobiDB-lite"/>
    </source>
</evidence>
<feature type="compositionally biased region" description="Polar residues" evidence="1">
    <location>
        <begin position="227"/>
        <end position="244"/>
    </location>
</feature>
<dbReference type="EMBL" id="KV454209">
    <property type="protein sequence ID" value="ODQ61166.1"/>
    <property type="molecule type" value="Genomic_DNA"/>
</dbReference>
<dbReference type="PANTHER" id="PTHR36089:SF1">
    <property type="entry name" value="CHITIN SYNTHASE 3 COMPLEX PROTEIN CSI2-RELATED"/>
    <property type="match status" value="1"/>
</dbReference>